<dbReference type="KEGG" id="ftj:FTUN_7561"/>
<accession>A0A6M5Z195</accession>
<dbReference type="RefSeq" id="WP_171474809.1">
    <property type="nucleotide sequence ID" value="NZ_CP053452.2"/>
</dbReference>
<keyword evidence="3" id="KW-1185">Reference proteome</keyword>
<keyword evidence="1" id="KW-0732">Signal</keyword>
<evidence type="ECO:0000256" key="1">
    <source>
        <dbReference type="SAM" id="SignalP"/>
    </source>
</evidence>
<feature type="signal peptide" evidence="1">
    <location>
        <begin position="1"/>
        <end position="28"/>
    </location>
</feature>
<evidence type="ECO:0000313" key="3">
    <source>
        <dbReference type="Proteomes" id="UP000503447"/>
    </source>
</evidence>
<protein>
    <submittedName>
        <fullName evidence="2">Uncharacterized protein</fullName>
    </submittedName>
</protein>
<gene>
    <name evidence="2" type="ORF">FTUN_7561</name>
</gene>
<dbReference type="Proteomes" id="UP000503447">
    <property type="component" value="Chromosome"/>
</dbReference>
<dbReference type="AlphaFoldDB" id="A0A6M5Z195"/>
<reference evidence="3" key="1">
    <citation type="submission" date="2020-05" db="EMBL/GenBank/DDBJ databases">
        <title>Frigoriglobus tundricola gen. nov., sp. nov., a psychrotolerant cellulolytic planctomycete of the family Gemmataceae with two divergent copies of 16S rRNA gene.</title>
        <authorList>
            <person name="Kulichevskaya I.S."/>
            <person name="Ivanova A.A."/>
            <person name="Naumoff D.G."/>
            <person name="Beletsky A.V."/>
            <person name="Rijpstra W.I.C."/>
            <person name="Sinninghe Damste J.S."/>
            <person name="Mardanov A.V."/>
            <person name="Ravin N.V."/>
            <person name="Dedysh S.N."/>
        </authorList>
    </citation>
    <scope>NUCLEOTIDE SEQUENCE [LARGE SCALE GENOMIC DNA]</scope>
    <source>
        <strain evidence="3">PL17</strain>
    </source>
</reference>
<dbReference type="EMBL" id="CP053452">
    <property type="protein sequence ID" value="QJW99938.1"/>
    <property type="molecule type" value="Genomic_DNA"/>
</dbReference>
<proteinExistence type="predicted"/>
<organism evidence="2 3">
    <name type="scientific">Frigoriglobus tundricola</name>
    <dbReference type="NCBI Taxonomy" id="2774151"/>
    <lineage>
        <taxon>Bacteria</taxon>
        <taxon>Pseudomonadati</taxon>
        <taxon>Planctomycetota</taxon>
        <taxon>Planctomycetia</taxon>
        <taxon>Gemmatales</taxon>
        <taxon>Gemmataceae</taxon>
        <taxon>Frigoriglobus</taxon>
    </lineage>
</organism>
<sequence length="77" mass="8757">MIRKLVLSAVIATATLTGLSLTPTAAEAAAPLHRRFEVLVECGRCWEVRGVYHNRFEAERAAHHFRHEGFRVQIREC</sequence>
<feature type="chain" id="PRO_5026681357" evidence="1">
    <location>
        <begin position="29"/>
        <end position="77"/>
    </location>
</feature>
<name>A0A6M5Z195_9BACT</name>
<evidence type="ECO:0000313" key="2">
    <source>
        <dbReference type="EMBL" id="QJW99938.1"/>
    </source>
</evidence>